<dbReference type="CDD" id="cd19531">
    <property type="entry name" value="LCL_NRPS-like"/>
    <property type="match status" value="1"/>
</dbReference>
<dbReference type="NCBIfam" id="NF003417">
    <property type="entry name" value="PRK04813.1"/>
    <property type="match status" value="5"/>
</dbReference>
<dbReference type="InterPro" id="IPR020845">
    <property type="entry name" value="AMP-binding_CS"/>
</dbReference>
<keyword evidence="3" id="KW-0597">Phosphoprotein</keyword>
<dbReference type="PANTHER" id="PTHR45527:SF1">
    <property type="entry name" value="FATTY ACID SYNTHASE"/>
    <property type="match status" value="1"/>
</dbReference>
<dbReference type="InterPro" id="IPR010071">
    <property type="entry name" value="AA_adenyl_dom"/>
</dbReference>
<dbReference type="Gene3D" id="3.30.300.30">
    <property type="match status" value="5"/>
</dbReference>
<feature type="domain" description="Carrier" evidence="6">
    <location>
        <begin position="2483"/>
        <end position="2557"/>
    </location>
</feature>
<keyword evidence="8" id="KW-1185">Reference proteome</keyword>
<dbReference type="NCBIfam" id="NF004282">
    <property type="entry name" value="PRK05691.1"/>
    <property type="match status" value="7"/>
</dbReference>
<name>A0ABZ2L570_9BACT</name>
<dbReference type="CDD" id="cd19534">
    <property type="entry name" value="E_NRPS"/>
    <property type="match status" value="4"/>
</dbReference>
<dbReference type="InterPro" id="IPR020806">
    <property type="entry name" value="PKS_PP-bd"/>
</dbReference>
<dbReference type="PANTHER" id="PTHR45527">
    <property type="entry name" value="NONRIBOSOMAL PEPTIDE SYNTHETASE"/>
    <property type="match status" value="1"/>
</dbReference>
<evidence type="ECO:0000313" key="8">
    <source>
        <dbReference type="Proteomes" id="UP001374803"/>
    </source>
</evidence>
<evidence type="ECO:0000256" key="5">
    <source>
        <dbReference type="SAM" id="MobiDB-lite"/>
    </source>
</evidence>
<dbReference type="Pfam" id="PF00975">
    <property type="entry name" value="Thioesterase"/>
    <property type="match status" value="1"/>
</dbReference>
<dbReference type="SUPFAM" id="SSF53474">
    <property type="entry name" value="alpha/beta-Hydrolases"/>
    <property type="match status" value="1"/>
</dbReference>
<dbReference type="Gene3D" id="3.40.50.980">
    <property type="match status" value="6"/>
</dbReference>
<dbReference type="CDD" id="cd19543">
    <property type="entry name" value="DCL_NRPS"/>
    <property type="match status" value="3"/>
</dbReference>
<dbReference type="InterPro" id="IPR045851">
    <property type="entry name" value="AMP-bd_C_sf"/>
</dbReference>
<feature type="domain" description="Carrier" evidence="6">
    <location>
        <begin position="6947"/>
        <end position="7022"/>
    </location>
</feature>
<dbReference type="PROSITE" id="PS00012">
    <property type="entry name" value="PHOSPHOPANTETHEINE"/>
    <property type="match status" value="5"/>
</dbReference>
<protein>
    <submittedName>
        <fullName evidence="7">Non-ribosomal peptide synthase/polyketide synthase</fullName>
    </submittedName>
</protein>
<dbReference type="Gene3D" id="3.30.559.30">
    <property type="entry name" value="Nonribosomal peptide synthetase, condensation domain"/>
    <property type="match status" value="9"/>
</dbReference>
<dbReference type="NCBIfam" id="TIGR01720">
    <property type="entry name" value="NRPS-para261"/>
    <property type="match status" value="4"/>
</dbReference>
<dbReference type="SUPFAM" id="SSF56801">
    <property type="entry name" value="Acetyl-CoA synthetase-like"/>
    <property type="match status" value="5"/>
</dbReference>
<dbReference type="SMART" id="SM00824">
    <property type="entry name" value="PKS_TE"/>
    <property type="match status" value="1"/>
</dbReference>
<dbReference type="InterPro" id="IPR029058">
    <property type="entry name" value="AB_hydrolase_fold"/>
</dbReference>
<dbReference type="InterPro" id="IPR009081">
    <property type="entry name" value="PP-bd_ACP"/>
</dbReference>
<dbReference type="EMBL" id="CP089983">
    <property type="protein sequence ID" value="WXB04350.1"/>
    <property type="molecule type" value="Genomic_DNA"/>
</dbReference>
<dbReference type="InterPro" id="IPR036736">
    <property type="entry name" value="ACP-like_sf"/>
</dbReference>
<dbReference type="InterPro" id="IPR025110">
    <property type="entry name" value="AMP-bd_C"/>
</dbReference>
<dbReference type="Gene3D" id="1.10.1200.10">
    <property type="entry name" value="ACP-like"/>
    <property type="match status" value="4"/>
</dbReference>
<gene>
    <name evidence="7" type="ORF">LVJ94_46535</name>
</gene>
<dbReference type="InterPro" id="IPR001031">
    <property type="entry name" value="Thioesterase"/>
</dbReference>
<feature type="domain" description="Carrier" evidence="6">
    <location>
        <begin position="999"/>
        <end position="1073"/>
    </location>
</feature>
<dbReference type="RefSeq" id="WP_394833989.1">
    <property type="nucleotide sequence ID" value="NZ_CP089983.1"/>
</dbReference>
<dbReference type="Proteomes" id="UP001374803">
    <property type="component" value="Chromosome"/>
</dbReference>
<reference evidence="7" key="1">
    <citation type="submission" date="2021-12" db="EMBL/GenBank/DDBJ databases">
        <title>Discovery of the Pendulisporaceae a myxobacterial family with distinct sporulation behavior and unique specialized metabolism.</title>
        <authorList>
            <person name="Garcia R."/>
            <person name="Popoff A."/>
            <person name="Bader C.D."/>
            <person name="Loehr J."/>
            <person name="Walesch S."/>
            <person name="Walt C."/>
            <person name="Boldt J."/>
            <person name="Bunk B."/>
            <person name="Haeckl F.J.F.P.J."/>
            <person name="Gunesch A.P."/>
            <person name="Birkelbach J."/>
            <person name="Nuebel U."/>
            <person name="Pietschmann T."/>
            <person name="Bach T."/>
            <person name="Mueller R."/>
        </authorList>
    </citation>
    <scope>NUCLEOTIDE SEQUENCE</scope>
    <source>
        <strain evidence="7">MSr11367</strain>
    </source>
</reference>
<feature type="domain" description="Carrier" evidence="6">
    <location>
        <begin position="5427"/>
        <end position="5501"/>
    </location>
</feature>
<dbReference type="InterPro" id="IPR001242">
    <property type="entry name" value="Condensation_dom"/>
</dbReference>
<dbReference type="Gene3D" id="3.40.50.12780">
    <property type="entry name" value="N-terminal domain of ligase-like"/>
    <property type="match status" value="2"/>
</dbReference>
<feature type="domain" description="Carrier" evidence="6">
    <location>
        <begin position="3940"/>
        <end position="4014"/>
    </location>
</feature>
<dbReference type="SMART" id="SM00823">
    <property type="entry name" value="PKS_PP"/>
    <property type="match status" value="5"/>
</dbReference>
<evidence type="ECO:0000256" key="2">
    <source>
        <dbReference type="ARBA" id="ARBA00022450"/>
    </source>
</evidence>
<feature type="compositionally biased region" description="Gly residues" evidence="5">
    <location>
        <begin position="1975"/>
        <end position="1984"/>
    </location>
</feature>
<dbReference type="Pfam" id="PF00501">
    <property type="entry name" value="AMP-binding"/>
    <property type="match status" value="5"/>
</dbReference>
<dbReference type="Gene3D" id="2.30.38.10">
    <property type="entry name" value="Luciferase, Domain 3"/>
    <property type="match status" value="3"/>
</dbReference>
<organism evidence="7 8">
    <name type="scientific">Pendulispora rubella</name>
    <dbReference type="NCBI Taxonomy" id="2741070"/>
    <lineage>
        <taxon>Bacteria</taxon>
        <taxon>Pseudomonadati</taxon>
        <taxon>Myxococcota</taxon>
        <taxon>Myxococcia</taxon>
        <taxon>Myxococcales</taxon>
        <taxon>Sorangiineae</taxon>
        <taxon>Pendulisporaceae</taxon>
        <taxon>Pendulispora</taxon>
    </lineage>
</organism>
<comment type="cofactor">
    <cofactor evidence="1">
        <name>pantetheine 4'-phosphate</name>
        <dbReference type="ChEBI" id="CHEBI:47942"/>
    </cofactor>
</comment>
<dbReference type="CDD" id="cd05930">
    <property type="entry name" value="A_NRPS"/>
    <property type="match status" value="5"/>
</dbReference>
<feature type="compositionally biased region" description="Low complexity" evidence="5">
    <location>
        <begin position="1956"/>
        <end position="1974"/>
    </location>
</feature>
<evidence type="ECO:0000256" key="1">
    <source>
        <dbReference type="ARBA" id="ARBA00001957"/>
    </source>
</evidence>
<dbReference type="Gene3D" id="3.40.50.1820">
    <property type="entry name" value="alpha/beta hydrolase"/>
    <property type="match status" value="1"/>
</dbReference>
<dbReference type="InterPro" id="IPR006162">
    <property type="entry name" value="Ppantetheine_attach_site"/>
</dbReference>
<keyword evidence="2" id="KW-0596">Phosphopantetheine</keyword>
<dbReference type="PROSITE" id="PS50075">
    <property type="entry name" value="CARRIER"/>
    <property type="match status" value="5"/>
</dbReference>
<dbReference type="Pfam" id="PF13193">
    <property type="entry name" value="AMP-binding_C"/>
    <property type="match status" value="4"/>
</dbReference>
<evidence type="ECO:0000256" key="3">
    <source>
        <dbReference type="ARBA" id="ARBA00022553"/>
    </source>
</evidence>
<dbReference type="Pfam" id="PF00550">
    <property type="entry name" value="PP-binding"/>
    <property type="match status" value="5"/>
</dbReference>
<dbReference type="Pfam" id="PF00668">
    <property type="entry name" value="Condensation"/>
    <property type="match status" value="9"/>
</dbReference>
<dbReference type="NCBIfam" id="TIGR01733">
    <property type="entry name" value="AA-adenyl-dom"/>
    <property type="match status" value="5"/>
</dbReference>
<keyword evidence="4" id="KW-0677">Repeat</keyword>
<feature type="region of interest" description="Disordered" evidence="5">
    <location>
        <begin position="1937"/>
        <end position="1985"/>
    </location>
</feature>
<accession>A0ABZ2L570</accession>
<dbReference type="InterPro" id="IPR010060">
    <property type="entry name" value="NRPS_synth"/>
</dbReference>
<proteinExistence type="predicted"/>
<dbReference type="PROSITE" id="PS00455">
    <property type="entry name" value="AMP_BINDING"/>
    <property type="match status" value="5"/>
</dbReference>
<dbReference type="SUPFAM" id="SSF52777">
    <property type="entry name" value="CoA-dependent acyltransferases"/>
    <property type="match status" value="18"/>
</dbReference>
<dbReference type="InterPro" id="IPR042099">
    <property type="entry name" value="ANL_N_sf"/>
</dbReference>
<evidence type="ECO:0000259" key="6">
    <source>
        <dbReference type="PROSITE" id="PS50075"/>
    </source>
</evidence>
<evidence type="ECO:0000313" key="7">
    <source>
        <dbReference type="EMBL" id="WXB04350.1"/>
    </source>
</evidence>
<evidence type="ECO:0000256" key="4">
    <source>
        <dbReference type="ARBA" id="ARBA00022737"/>
    </source>
</evidence>
<dbReference type="SUPFAM" id="SSF47336">
    <property type="entry name" value="ACP-like"/>
    <property type="match status" value="5"/>
</dbReference>
<dbReference type="InterPro" id="IPR020802">
    <property type="entry name" value="TesA-like"/>
</dbReference>
<sequence length="7248" mass="790773">MTIPGVTKLQNTSDEFHRLSERYAALPADKRAAFRARLAENAISPSRLPIVRLASRPGDLPLSHGQERLWFLWKLEPASDAYNVAGAVRLEGELDAAAVHTALEGVVARHEALRTSFDEMDGQPRQRVTATPAFAWGTHDLRGAASAEDELGRVLRERARAPFDLAHGPLLRAELVQLGDEEHVLLLAVHHIVCDGWSLRILLSEFVEFYGAAREGRVSQLPPPAIGYTDFSLWQREWFGEGALDAQLAYWRDRLGGPATSKFPVDRVENGGAREGAQIVATVGGARAEALRQLARARSVTPFMTLLTVWASLLSRLGGARDVRIGVPLSGRERRETHGVIGFFVNTLVLRIDVAHGATFASLLEQVRVRVLEARANQDVPLSRLESALGDRSAGAKLFDVTFNMEDLDERVLAGLPGLTVEPHALEAGDAKFALSLNVTESAGAFRLVFDYSRGAFEAATIEQMAEHYAALLEAVIAQPDANVDRIELACAAEAWGEGRTWEGNVLARVAELARTRTAESALVHGGRTLSWGELWVWAGRLASKLVELGVRRESTVALCLPRSAELVVGILAAWRAGGAYVPLDPSLPEERLAWQLGDCGARVVITDATAAWVPEGTAVVASDAEGVAPASMVVPRAEQAAYVIYTSGTTGRPKGVVVSHGALSAYVHSLALRLPTGLASAAYASTPSADLGHTVLFGALFGGFTLHIVDEARAMDPDRFAAYMREHRIDALKIVPSHLAALLEASDASGVLPARCLVLGGETTGAELAARIAVLAPACHVMNHYGPTETTVGVLTHDGAETLRLALPLGRPLSHARVYVLDGDGEPSPRGAVGEIGIGGESVARGYLGRPGLTAERFVPDARGRAGSRLYRTGDKARHLANGDVEFLGRFDDQVKIRGYRVEPQEIASRLRALPGVRDAAVIARPDARGRMRLLGYVVGARLGGESLQRALGAELPAYMVPAVITVLAALPLTANGKIDRTALPEPREDAVLEERVAPRDENEGRLLEVWQRVLGRHDFGVTDDFFALGGESILTLQVVALARKAGLVFTAKDLFANPRIDRLAELARPVGEAPEARDEVRGELPLTPIQRRFFERNPEGRHHWNQSVLLGVRGELEVPALEAALRALVAWHDALRLRFARVEGRWTSQVAAEETAPLLETVDLRQGVAKLDDEAQRLQRSLNLEHGPLLKAGYFRTGDAEGRLLLAVHHLAIDGVSWRILLDELGEAYERALDGAPPQTAAAPLPWSAWASELAAYAKRDEALEALPYWRGVLGGIDAALPFGEAADTRVAAGGAIVRHWDEMATQQLLDGAPKAYRMRVDEVLLTALAQTLAAWGERPGALIEVEGHGREEIAIGLDPSRTVGWFTTRFPVWIAPARGPGDALKTVKETLRTVPKKGLSWGVLAYHPDEAVQREVRALPRAVVSFNYLGRVNSGMDAASRFFLAKESAGDAIDPESTMAHPLDVLAVVSHGGLAVHWRYVPGAIDEATVARLAGDFERRLGELVAHAAECDVEDVYPATAIQQGLVFHDLLAPGQGVYVNQRRATLARGTDAAALRAAWEAAVARHDILRTQFESMPSGAMLQAVRRHVTLPYADHDWQSEGDYEARLASFRADDLARGFDISEAPLLRVNTFLRPDGALDLVWTNHHAIFDGWSTARLLAEIVRDYRARVTGTTAVFESPVPFRRFVEWYSARPSGESWWRAELANAGAAGRLTDALGRPDRVEAGIHRHAVSLRGESLRAAARRYKVTLGTMVQGAWALVLARFGSFRRVVFGVTVAGRPAELPEAANMMGPFINSLPFIADLEPAQPVSAWLAALQRRGSESRQYEHTPLARIQQWAGRSSAALFDSLLVYENYPVDEVLRRTDSVATVHFEASDRTHYPLTLLILPKEDAIHLEFAWDGEKIARPRALALAQHYVEVLSQLAADGDRPVGTLSLRAPTLPHPSPPPEGEGAATSGAATSSVVSAPSPGGGGSGWGGVPHQIAARVHATPHVEAVSCDGARLTYGELDALASRIATALLATGAHRGERIGVCVDRSVAVVATCLAIWKVGAAYVPLDPTFPAERLRAMVQAGGIRRVVADPGSARRASRALEGTTVVDVERIRDAADRLPFPAVHLDELAYVIFTSGSTGEPKPVGISHRALAVHTADYLAMYAVTPSDCVYQFATINFDTSVEQIFPTLAAGARLVLRGPGVPDWDALHDVLAAERVTAIYLPTAYWAQSIAHIRTEPLPALRLLIVAGEEVLPSAVRRWKASPLGGVRLINAYGPTELTVTCTMHETTDADAERAVVPIGRAHASRRIYVLDGDGNEVPLYGMGELCVGGDPTARGYLERPAATADRFVPDPRVPGERVYRTGDVCRLLDDGVIAFLGRRDHQIKLRGYRIELGEIESALLGCEGVREAVAILRGTGEARRLVGYVAGDIDEPRLRAELESKLAPYMVPSAIVVLPALPVGGSGKVDRAALPEPALRSAAGRTAPATELERQLLAIWEAVLARTDLGTGDDFFDAGGDSIMSLQIVARARALGIRVTPKQIFEQPTVAELARVATFGASFGAAETYGDLPLTPIQAALFERASETPSHYNQSVLLRTSGDVSLRALEAALGTLIVRHAALRLRFHRGPAGTWTQRVLRPEALPTPPSVTSVDLRGTPWAERLDEEGERIHRSLDIERGPLLRAAHFAVAEGEGRLLLAIHHLAVDGVSWRVLLEELEAAYGAALRGERAQLPAPSAPWTAWVTALAAHATRADVRAELAHWTEALAPATTMPALNVARARGEAQEIAFTLDADATRALLAAAPRAYRLRVDELLLTALTRAVAPSGGGLLVDVEGHGREDLGTDVDVSRTVGWFTTAFPLWVESIEDDRTALLSAKNRVRSVPNKGLHFGLLAHLAGEAERAAVRALPRAQVLFNYLGRFETTAEGSFSLARESSGSTASSSLRETHALDVSALIEGGTLSVRLRYAAALGEETARGWSQRFEAHLRRFVEHCATAEPRATAADFPLASLTDAQIDALGLAAAEDVYPATPAQQGLVFHTLHAGGEGLYVDQFRFTLGGALDVEALRAAFRRVVDRYDVLRTRFEWRHGGEPLQVVERAANIDFDMQLGAAGHDVIALDRAPLMRARLVQRPDGVHDLVWTIHHALLDGWSTSRVFGEVLEAYRNPEAAFTSRVPPFRHYVAWLREQPSAEAWWRTRIAQADAAAGLLPSVRRPSPPRPGSHKLAHRFDTDVDARLKECARRWRITLSTLAQAAWALVLGRFGNRDRVVFGATVSGRPADLPGVERMVGLFINSLPVWVDLRAEEPVAAWLQRLQTHNTELRQYEHTALRDVQQWAKRTGEALFDTLLVYENYPIHEAMRQDDVSLDVTAMEKTDRTHYPLTLTLQADPVLRIEWEWDGARIERALAESLASAYAQVLEQFAAAENTTRVGELVTGPACAQSVPEYRFDAVGERVSRASRAHGKKEAVWCEGAVATYGELETWSNRVGQALVKRGVKRDELVGLCVERSVGLVAGLLGVWKSGGAFVPLDPTYPEERLREMLSGVRVVVCDAATAGRFADAEVVRIDEVGVEPDEGAWGTPHPEQLAYVIYTSGSTGRPKGVGVSHRSLSLHVDDFVETYEIGAEDRVLFSSTINFDVSLHELLPVLTRGGCSVMRGKEAWELEQLTTTLREQGVTFARVSTAYWQQWVHRLPEALPKLRQVTVGGEGLAGDALARWFAGPLSTVKLDNLYGPTETTVASHRHRTQAADGGETIVPIGQTFPGRTSSVMDRWGNAVPTGGVGELCIGGASVARGYLERPSLTAERFVPDPHAEGGRLYRSGDVCRERADGVIEFLGRADAQIKLRGYRIELGEIETALRRCEGVTEAVAEVKGEGESRRLVGYVTGAASVDALRAAAEQKLPSYMVPSAFVVLDALPLLPNGKVNRRALPEPELETTEHVAPRTEAETALQKIWQGVLKRESIGVTENFFELGGDSILSLQIIARAREAGWKLTPRQVFEQPTIASSARVAQAIEANLEVEAQQPVRGDIPLTPIQARFFERHPRGLAHSNQSVLLRVGRELSLEVLERALGRMIARHDALRLRFTRTGDAWRQHVADSGAPFHVDVVDLRDAPDAMALLDAEGHRLQGSLDLARGPLLRAGYFRLPNDEHRLLLAVHHLAVDGVSWRILLEELELTYAAIARGEEPSLPRTGTPWSAWAVRLHDYAAREDVRSELAWWTGALAGAHGSLPMAEGGDQSLHTARTLTCELDPETTRRLLEAAPRAYRMRVDEVLLTALARALAQWTGNAGALLDLEGHGREDVLADVDIGRTVGWFTTRFPVWLETPDEPVRALTNVKERLRSIPHKGLHWGLLRHASEPALREAAAALPRAQVSFNYLGQFDQALDAAGPFGFASESAGRNVDPRTAMVYALDVNALVAEGTLSVTFRFSPDALDAAIAERLVGTFDTTLRSLIEHCATAPRSATAADFPLARLGQDTLERLELPLGEVQDIYPATPLQQGLVFHSMARSEDGLYVYQLRLTMAGTLDIGALRGAWETVVARYDILRTCFEWRHGGEALQVVHRRLDVPFSVHDWSASTEYAERFSAFCRDDVARGFDAERPPLMRVALFTRPDGKHDVVWTMHHALSDGWSSARMFGDVIAAYRAHLPHHAGAPAVFAPVVPYRDYVAWLAARPSPEPFWRGALQRLANPARLRPSFGRARILEPGTHHRLDGLDPALVRDLKELARRQAVTLSTVMQGAWAIVLGRYGNAAQAIFGTTVSGRPPELPGSMEMVGLFINTLPTWIDLPPGQPVGAWLADLQRHANDLRNQEHTPLSHVQRWAGLGGEDFFDTLFTFENFPIDTESRSVDVGLRIERSERADRTHYPFTLTVLAESDVKLEWEWDGDKFERVWAEDLAQGYVAILRQLASSKDERLGELVLGRARPQEIPSYAFDPIFQRITCTARENPNDEAIHCEGTVTRYGELDSWSNQIAHALTKRGVARDELVGLCVERSAALVAGLLGVWKTGGAFVPLDPTYPEERLREMLAGIRVVICDATTETRFPGLDVVRVDRVGDEPSAGEWTSPHPEQLAYVIYTSGSTGRPKGVAISHRSLSLHVDDFVATYGIGPSDRVLFTSTINFDVSLHELLPVLTRGGRSVMRGKDAWELERLTSTLRDQGVTFARLSTAYWQQWVHRLPESLPRLRQVTVGGEGLAGDALQRWFSGPLAQVKLDNLYGPTETTVASHRHRTQLEDGGEAIVPIGKGFPGRTTYVLDVQGQPVPCGGIGELCIGGPSVARGYLERPSLTAERFVPDPSRTGGRLYRSGDICRERPDGTLEFLGRGDAQIKLRGYRIELGEIEAALRACPGVVDAVAEVKGEGESRRLVGYVTGAATVEALRAAAEQKLPSYMVPSAFIVLDAWPLLPNGKVNRRGLPEPELEGAERIAPRNDVESTLQGIWQAVLKRDSIGVTENFFELGGDSILSLQIIARAREAGWKLTPKQVFEQPTIESAARVAKPIHVRRTKEQVVRGDLPLTPIQARFFERHPWGPAHWNQSILLRVAGGLRVPALERALGAIVARHDALRLRFTREGDAWTQRVVDAETNPLLDVIDLRQESEPAEALERECNRLHRSLDLTHGPLLRVGYFLLPNDETRLLLTVHHLAVDAVSWRILLEEIEPAYLEAERGEAPSVETSGTPWSVWAVRLAEYARQGDAVERFAWWERMLARAAQGSVPAIGDGDRRMGASRAVHWKLDRETTEQLVLAAPRAYRMRIDEVLLTALARTLAEWTSGPGALVHLEGHGREDVLDEADIGRTLGWFTTRFPIWLEGEADASRALKSVKESLRGIPDKGIDWGLLAYLGNDDVRARARALPRPWVSFNYLGRFDDALPAEGRFGFASEAAGEAVTSESELAHLLELNGLLVNGELSMSWRYSPDLLDGATVERLVASFDAKVRALTAHCASAEPAATASDFTLARITQAELEAMNLPLVRIQDMYPATPLQQGLIFESLLRPSRGAYINQLRLTLRGKLDLAALREAWSSAVGRHDILRTHFEWRHGGEALQVVHREAVLPFVEHDWSGEADYDARLARWRETDLARGFAMDEAPLLRIAVFRRPDGAYDLFRTSHHALSDGWAAQQLFGEILADYGARALGEPLTLPVPVPYRHYIAWLQSRPSARVFWEEKFRRVDDPAGVLLATQRSSGFGSESGEPFERHLGADSSQRLRDSAQRHQITLNTLVQGAWALVLGRMADRRQALFGATVSGRPPELDGSDRILGPFINTLPVVIHLPPDLPVAVWLQGLQREATELRQYEYTPLNELQQWAGRAGDALFDSIIVFENYPIDQELFSRDVGVIIEHSELVDRTHYPLTLTVVPNDAEIKVEWSWDPRKVSRSRVVAMADAYTAILEQLAGEGERVLDAIRAGNPPHPNPPPGGEGAVTASARASSPEGVVTALNARAQGGEMASVMNARAPSPSGGGLGWGGLLLPQQIAERVQLQPHAEAVSCEGERLTYAELDALANRIARKLGNAKGERIGVRVERSVAMVAACLGIWKAGGAYVPLDPSYPEERLRAMVQAGGVRRVLAELDLDGISDTPVSTEVHPEELAYVMFTSGSTGEPKAVGIRHHALALHTADFAATYALDSHDVVYQFATINFDTSVEQIFPTLAAGARIVMRGPSVADWTSLHEVLVAERVTVLNLSTAYWAQAIAHMREPLPALRVMLIGGEAATPDMLQHWHASALAPVRLTNGYGPTEITVTCTVHETTEADGARAVVPIGRAHASRRIYVLDADGGPVPLYGIGELCVGGDTLARGYLERPGATAAVFVPDPFVPGARIYRTGDICRVLEDGVFEFLGRRDDQIKLRGHRIELGDIESALRRTPGVRDAVAALVPRTGASDARLVGYVVGDALPAAITAALEAQLPRYMVPSVLVPLAALPLLPNGKLDRRALPRPDDPPPAEAVPPRTALEATLLELLQDVLQRRDLGVTDDFFAAGGDSLAVLRLAAAARRRAVPHFSMEAMFAARTAEALARHIETQSTPSNIVALNTSQAPQHLFCVHPLYGIVGAYAPLAASLADVATVHGIQSPLYTDPAWRAASIEDLAREYVRRMRLVQPEGPYALLGWSLGGWIAAAMAAELERAGVPVAFLAIADTRAILPGHRTDRATFARDLERAALTGPAFDTALEVLVHHDDLLARHRLARLQSDVHVWRATRPLPGRGPVEHGPSWQTLTAGTAQETDVDATHESIVEDAQLVAGLRALLQK</sequence>
<dbReference type="InterPro" id="IPR023213">
    <property type="entry name" value="CAT-like_dom_sf"/>
</dbReference>
<dbReference type="InterPro" id="IPR000873">
    <property type="entry name" value="AMP-dep_synth/lig_dom"/>
</dbReference>
<dbReference type="Gene3D" id="3.30.559.10">
    <property type="entry name" value="Chloramphenicol acetyltransferase-like domain"/>
    <property type="match status" value="9"/>
</dbReference>